<dbReference type="AlphaFoldDB" id="X0X191"/>
<organism evidence="2">
    <name type="scientific">marine sediment metagenome</name>
    <dbReference type="NCBI Taxonomy" id="412755"/>
    <lineage>
        <taxon>unclassified sequences</taxon>
        <taxon>metagenomes</taxon>
        <taxon>ecological metagenomes</taxon>
    </lineage>
</organism>
<comment type="caution">
    <text evidence="2">The sequence shown here is derived from an EMBL/GenBank/DDBJ whole genome shotgun (WGS) entry which is preliminary data.</text>
</comment>
<reference evidence="2" key="1">
    <citation type="journal article" date="2014" name="Front. Microbiol.">
        <title>High frequency of phylogenetically diverse reductive dehalogenase-homologous genes in deep subseafloor sedimentary metagenomes.</title>
        <authorList>
            <person name="Kawai M."/>
            <person name="Futagami T."/>
            <person name="Toyoda A."/>
            <person name="Takaki Y."/>
            <person name="Nishi S."/>
            <person name="Hori S."/>
            <person name="Arai W."/>
            <person name="Tsubouchi T."/>
            <person name="Morono Y."/>
            <person name="Uchiyama I."/>
            <person name="Ito T."/>
            <person name="Fujiyama A."/>
            <person name="Inagaki F."/>
            <person name="Takami H."/>
        </authorList>
    </citation>
    <scope>NUCLEOTIDE SEQUENCE</scope>
    <source>
        <strain evidence="2">Expedition CK06-06</strain>
    </source>
</reference>
<dbReference type="EMBL" id="BARS01046389">
    <property type="protein sequence ID" value="GAG29207.1"/>
    <property type="molecule type" value="Genomic_DNA"/>
</dbReference>
<keyword evidence="1" id="KW-0808">Transferase</keyword>
<accession>X0X191</accession>
<name>X0X191_9ZZZZ</name>
<dbReference type="Pfam" id="PF02515">
    <property type="entry name" value="CoA_transf_3"/>
    <property type="match status" value="1"/>
</dbReference>
<dbReference type="InterPro" id="IPR003673">
    <property type="entry name" value="CoA-Trfase_fam_III"/>
</dbReference>
<dbReference type="GO" id="GO:0008410">
    <property type="term" value="F:CoA-transferase activity"/>
    <property type="evidence" value="ECO:0007669"/>
    <property type="project" value="TreeGrafter"/>
</dbReference>
<evidence type="ECO:0000256" key="1">
    <source>
        <dbReference type="ARBA" id="ARBA00022679"/>
    </source>
</evidence>
<dbReference type="SUPFAM" id="SSF89796">
    <property type="entry name" value="CoA-transferase family III (CaiB/BaiF)"/>
    <property type="match status" value="1"/>
</dbReference>
<dbReference type="InterPro" id="IPR023606">
    <property type="entry name" value="CoA-Trfase_III_dom_1_sf"/>
</dbReference>
<dbReference type="InterPro" id="IPR050483">
    <property type="entry name" value="CoA-transferase_III_domain"/>
</dbReference>
<dbReference type="PANTHER" id="PTHR48207:SF3">
    <property type="entry name" value="SUCCINATE--HYDROXYMETHYLGLUTARATE COA-TRANSFERASE"/>
    <property type="match status" value="1"/>
</dbReference>
<proteinExistence type="predicted"/>
<evidence type="ECO:0000313" key="2">
    <source>
        <dbReference type="EMBL" id="GAG29207.1"/>
    </source>
</evidence>
<protein>
    <recommendedName>
        <fullName evidence="3">CoA transferase</fullName>
    </recommendedName>
</protein>
<gene>
    <name evidence="2" type="ORF">S01H1_69835</name>
</gene>
<dbReference type="Gene3D" id="3.40.50.10540">
    <property type="entry name" value="Crotonobetainyl-coa:carnitine coa-transferase, domain 1"/>
    <property type="match status" value="1"/>
</dbReference>
<dbReference type="PANTHER" id="PTHR48207">
    <property type="entry name" value="SUCCINATE--HYDROXYMETHYLGLUTARATE COA-TRANSFERASE"/>
    <property type="match status" value="1"/>
</dbReference>
<evidence type="ECO:0008006" key="3">
    <source>
        <dbReference type="Google" id="ProtNLM"/>
    </source>
</evidence>
<sequence>MSRMSDGPLTGVTVTEFTSAWAGPYATCVLGMLGAEVIKVESRKRIDHSRFTSFTTGEAFSNPDQSSVFNILNLNKLSVCLNLGQPKAIEIAKQLVEMSDVVVENMRPGVITRLGLGYTALSEMKRDLIYLSSSSCGQTGPDREHVGYAPHFAAQAGLSFVTGYEDWP</sequence>
<feature type="non-terminal residue" evidence="2">
    <location>
        <position position="168"/>
    </location>
</feature>